<protein>
    <submittedName>
        <fullName evidence="1">Uncharacterized protein</fullName>
    </submittedName>
</protein>
<name>A0A3L8PUU7_9GAMM</name>
<evidence type="ECO:0000313" key="1">
    <source>
        <dbReference type="EMBL" id="RLV57812.1"/>
    </source>
</evidence>
<proteinExistence type="predicted"/>
<accession>A0A3L8PUU7</accession>
<dbReference type="AlphaFoldDB" id="A0A3L8PUU7"/>
<gene>
    <name evidence="1" type="ORF">D5018_20530</name>
</gene>
<comment type="caution">
    <text evidence="1">The sequence shown here is derived from an EMBL/GenBank/DDBJ whole genome shotgun (WGS) entry which is preliminary data.</text>
</comment>
<dbReference type="Proteomes" id="UP000281474">
    <property type="component" value="Unassembled WGS sequence"/>
</dbReference>
<dbReference type="RefSeq" id="WP_121840842.1">
    <property type="nucleotide sequence ID" value="NZ_ML014887.1"/>
</dbReference>
<organism evidence="1 2">
    <name type="scientific">Parashewanella curva</name>
    <dbReference type="NCBI Taxonomy" id="2338552"/>
    <lineage>
        <taxon>Bacteria</taxon>
        <taxon>Pseudomonadati</taxon>
        <taxon>Pseudomonadota</taxon>
        <taxon>Gammaproteobacteria</taxon>
        <taxon>Alteromonadales</taxon>
        <taxon>Shewanellaceae</taxon>
        <taxon>Parashewanella</taxon>
    </lineage>
</organism>
<reference evidence="1 2" key="1">
    <citation type="submission" date="2018-09" db="EMBL/GenBank/DDBJ databases">
        <title>Phylogeny of the Shewanellaceae, and recommendation for two new genera, Pseudoshewanella and Parashewanella.</title>
        <authorList>
            <person name="Wang G."/>
        </authorList>
    </citation>
    <scope>NUCLEOTIDE SEQUENCE [LARGE SCALE GENOMIC DNA]</scope>
    <source>
        <strain evidence="1 2">C51</strain>
    </source>
</reference>
<keyword evidence="2" id="KW-1185">Reference proteome</keyword>
<evidence type="ECO:0000313" key="2">
    <source>
        <dbReference type="Proteomes" id="UP000281474"/>
    </source>
</evidence>
<dbReference type="EMBL" id="QZEI01000138">
    <property type="protein sequence ID" value="RLV57812.1"/>
    <property type="molecule type" value="Genomic_DNA"/>
</dbReference>
<sequence length="84" mass="9144">MKLKTIVLTGCLSTILYAAIGAVFLRYNINPVLFPAIHVEEGTNENRKVVVGSNRSEVVSRLYGGENPSCVVVFSVHIPAKVDQ</sequence>